<evidence type="ECO:0000256" key="1">
    <source>
        <dbReference type="SAM" id="Phobius"/>
    </source>
</evidence>
<feature type="transmembrane region" description="Helical" evidence="1">
    <location>
        <begin position="133"/>
        <end position="156"/>
    </location>
</feature>
<dbReference type="OrthoDB" id="1160166at2"/>
<dbReference type="EMBL" id="QZVT01000002">
    <property type="protein sequence ID" value="RJT81821.1"/>
    <property type="molecule type" value="Genomic_DNA"/>
</dbReference>
<proteinExistence type="predicted"/>
<accession>A0A3A5MA03</accession>
<keyword evidence="1" id="KW-0812">Transmembrane</keyword>
<keyword evidence="3" id="KW-1185">Reference proteome</keyword>
<protein>
    <submittedName>
        <fullName evidence="2">DUF4386 domain-containing protein</fullName>
    </submittedName>
</protein>
<dbReference type="InterPro" id="IPR025495">
    <property type="entry name" value="DUF4386"/>
</dbReference>
<comment type="caution">
    <text evidence="2">The sequence shown here is derived from an EMBL/GenBank/DDBJ whole genome shotgun (WGS) entry which is preliminary data.</text>
</comment>
<dbReference type="Pfam" id="PF14329">
    <property type="entry name" value="DUF4386"/>
    <property type="match status" value="1"/>
</dbReference>
<reference evidence="2 3" key="1">
    <citation type="submission" date="2018-09" db="EMBL/GenBank/DDBJ databases">
        <title>Novel species of Arthrobacter.</title>
        <authorList>
            <person name="Liu Q."/>
            <person name="Xin Y.-H."/>
        </authorList>
    </citation>
    <scope>NUCLEOTIDE SEQUENCE [LARGE SCALE GENOMIC DNA]</scope>
    <source>
        <strain evidence="2 3">Hz2</strain>
    </source>
</reference>
<sequence>MPPASRKRLARIAGAFYLAVGLTGGFSEGFVDPSIYVAGDAAATAGNVVANPGLMRLGVVAHLTDVVFLLLTAVTLYLLLKHAGKHAVRLMVLAVVVAAGIISVSAVFTFAAVQVATDDSYTSAFGLLGSEALVLLLLEIQHYAVLAAQVFFGLWLAPLGYLALKSKLFPTALGFVLIGATVSYLIHVVVAFLLPEHTQILIYLNITPIIAEIWMVLYLLIVGVRTPRSTDHTHVAEAAPIPA</sequence>
<evidence type="ECO:0000313" key="3">
    <source>
        <dbReference type="Proteomes" id="UP000272560"/>
    </source>
</evidence>
<gene>
    <name evidence="2" type="ORF">D6T63_03395</name>
</gene>
<keyword evidence="1" id="KW-0472">Membrane</keyword>
<evidence type="ECO:0000313" key="2">
    <source>
        <dbReference type="EMBL" id="RJT81821.1"/>
    </source>
</evidence>
<feature type="transmembrane region" description="Helical" evidence="1">
    <location>
        <begin position="92"/>
        <end position="113"/>
    </location>
</feature>
<feature type="transmembrane region" description="Helical" evidence="1">
    <location>
        <begin position="59"/>
        <end position="80"/>
    </location>
</feature>
<organism evidence="2 3">
    <name type="scientific">Arthrobacter cheniae</name>
    <dbReference type="NCBI Taxonomy" id="1258888"/>
    <lineage>
        <taxon>Bacteria</taxon>
        <taxon>Bacillati</taxon>
        <taxon>Actinomycetota</taxon>
        <taxon>Actinomycetes</taxon>
        <taxon>Micrococcales</taxon>
        <taxon>Micrococcaceae</taxon>
        <taxon>Arthrobacter</taxon>
    </lineage>
</organism>
<name>A0A3A5MA03_9MICC</name>
<dbReference type="AlphaFoldDB" id="A0A3A5MA03"/>
<feature type="transmembrane region" description="Helical" evidence="1">
    <location>
        <begin position="168"/>
        <end position="194"/>
    </location>
</feature>
<dbReference type="Proteomes" id="UP000272560">
    <property type="component" value="Unassembled WGS sequence"/>
</dbReference>
<feature type="transmembrane region" description="Helical" evidence="1">
    <location>
        <begin position="200"/>
        <end position="221"/>
    </location>
</feature>
<keyword evidence="1" id="KW-1133">Transmembrane helix</keyword>